<evidence type="ECO:0000256" key="1">
    <source>
        <dbReference type="SAM" id="MobiDB-lite"/>
    </source>
</evidence>
<dbReference type="InterPro" id="IPR001932">
    <property type="entry name" value="PPM-type_phosphatase-like_dom"/>
</dbReference>
<dbReference type="Gene3D" id="3.60.40.10">
    <property type="entry name" value="PPM-type phosphatase domain"/>
    <property type="match status" value="1"/>
</dbReference>
<organism evidence="3 4">
    <name type="scientific">Ottowia cancrivicina</name>
    <dbReference type="NCBI Taxonomy" id="3040346"/>
    <lineage>
        <taxon>Bacteria</taxon>
        <taxon>Pseudomonadati</taxon>
        <taxon>Pseudomonadota</taxon>
        <taxon>Betaproteobacteria</taxon>
        <taxon>Burkholderiales</taxon>
        <taxon>Comamonadaceae</taxon>
        <taxon>Ottowia</taxon>
    </lineage>
</organism>
<protein>
    <submittedName>
        <fullName evidence="3">Protein phosphatase 2C domain-containing protein</fullName>
    </submittedName>
</protein>
<name>A0AAW6RKN3_9BURK</name>
<gene>
    <name evidence="3" type="ORF">QB898_03745</name>
</gene>
<dbReference type="PROSITE" id="PS51746">
    <property type="entry name" value="PPM_2"/>
    <property type="match status" value="1"/>
</dbReference>
<sequence>MQFSIFEATHLGSREKNEDRMGYSYTREAGLFALADGMGGHPEGEVAAQIALETMSALFQREAQPRMADVPSFLGRGLMSAHHQIIRYASSRGMMDTPRTTLVAAVVQRGQLHWVHCGDSRMYVVRGGQLLKRTRDHSYLEAKASSGASLKDVNRNVLFTCLGSTVRPMFDVGGPIVLQDQDRVMLCSDGLWGTLDDDIIMRGMAERPLAEGMPLLIDQALKKGGPRCDNVTVLAFEWEAPARARQRRGRPGFTETASMDDSAFASTIQPTSGLPDSALDELDDEAIERSIAEINEAIQRTSLKKH</sequence>
<feature type="domain" description="PPM-type phosphatase" evidence="2">
    <location>
        <begin position="2"/>
        <end position="238"/>
    </location>
</feature>
<dbReference type="SMART" id="SM00332">
    <property type="entry name" value="PP2Cc"/>
    <property type="match status" value="1"/>
</dbReference>
<evidence type="ECO:0000313" key="4">
    <source>
        <dbReference type="Proteomes" id="UP001237156"/>
    </source>
</evidence>
<proteinExistence type="predicted"/>
<dbReference type="SUPFAM" id="SSF81606">
    <property type="entry name" value="PP2C-like"/>
    <property type="match status" value="1"/>
</dbReference>
<accession>A0AAW6RKN3</accession>
<comment type="caution">
    <text evidence="3">The sequence shown here is derived from an EMBL/GenBank/DDBJ whole genome shotgun (WGS) entry which is preliminary data.</text>
</comment>
<evidence type="ECO:0000259" key="2">
    <source>
        <dbReference type="PROSITE" id="PS51746"/>
    </source>
</evidence>
<dbReference type="Pfam" id="PF13672">
    <property type="entry name" value="PP2C_2"/>
    <property type="match status" value="1"/>
</dbReference>
<dbReference type="Proteomes" id="UP001237156">
    <property type="component" value="Unassembled WGS sequence"/>
</dbReference>
<evidence type="ECO:0000313" key="3">
    <source>
        <dbReference type="EMBL" id="MDG9698841.1"/>
    </source>
</evidence>
<dbReference type="EMBL" id="JARVII010000004">
    <property type="protein sequence ID" value="MDG9698841.1"/>
    <property type="molecule type" value="Genomic_DNA"/>
</dbReference>
<reference evidence="3 4" key="1">
    <citation type="submission" date="2023-04" db="EMBL/GenBank/DDBJ databases">
        <title>Ottowia paracancer sp. nov., isolated from human stomach.</title>
        <authorList>
            <person name="Song Y."/>
        </authorList>
    </citation>
    <scope>NUCLEOTIDE SEQUENCE [LARGE SCALE GENOMIC DNA]</scope>
    <source>
        <strain evidence="3 4">10c7w1</strain>
    </source>
</reference>
<keyword evidence="4" id="KW-1185">Reference proteome</keyword>
<dbReference type="CDD" id="cd00143">
    <property type="entry name" value="PP2Cc"/>
    <property type="match status" value="1"/>
</dbReference>
<dbReference type="InterPro" id="IPR036457">
    <property type="entry name" value="PPM-type-like_dom_sf"/>
</dbReference>
<feature type="region of interest" description="Disordered" evidence="1">
    <location>
        <begin position="245"/>
        <end position="277"/>
    </location>
</feature>
<dbReference type="AlphaFoldDB" id="A0AAW6RKN3"/>
<feature type="compositionally biased region" description="Polar residues" evidence="1">
    <location>
        <begin position="255"/>
        <end position="274"/>
    </location>
</feature>
<dbReference type="SMART" id="SM00331">
    <property type="entry name" value="PP2C_SIG"/>
    <property type="match status" value="1"/>
</dbReference>
<dbReference type="RefSeq" id="WP_279523845.1">
    <property type="nucleotide sequence ID" value="NZ_JARVII010000004.1"/>
</dbReference>